<organism evidence="11 12">
    <name type="scientific">Antricoccus suffuscus</name>
    <dbReference type="NCBI Taxonomy" id="1629062"/>
    <lineage>
        <taxon>Bacteria</taxon>
        <taxon>Bacillati</taxon>
        <taxon>Actinomycetota</taxon>
        <taxon>Actinomycetes</taxon>
        <taxon>Geodermatophilales</taxon>
        <taxon>Antricoccaceae</taxon>
        <taxon>Antricoccus</taxon>
    </lineage>
</organism>
<dbReference type="InterPro" id="IPR014729">
    <property type="entry name" value="Rossmann-like_a/b/a_fold"/>
</dbReference>
<dbReference type="HAMAP" id="MF_00151">
    <property type="entry name" value="PPAT_bact"/>
    <property type="match status" value="1"/>
</dbReference>
<feature type="binding site" evidence="9">
    <location>
        <position position="54"/>
    </location>
    <ligand>
        <name>substrate</name>
    </ligand>
</feature>
<evidence type="ECO:0000256" key="1">
    <source>
        <dbReference type="ARBA" id="ARBA00022490"/>
    </source>
</evidence>
<feature type="binding site" evidence="9">
    <location>
        <position position="30"/>
    </location>
    <ligand>
        <name>ATP</name>
        <dbReference type="ChEBI" id="CHEBI:30616"/>
    </ligand>
</feature>
<comment type="similarity">
    <text evidence="9">Belongs to the bacterial CoaD family.</text>
</comment>
<feature type="binding site" evidence="9">
    <location>
        <position position="100"/>
    </location>
    <ligand>
        <name>substrate</name>
    </ligand>
</feature>
<keyword evidence="1 9" id="KW-0963">Cytoplasm</keyword>
<accession>A0A2T1A581</accession>
<feature type="binding site" evidence="9">
    <location>
        <position position="22"/>
    </location>
    <ligand>
        <name>substrate</name>
    </ligand>
</feature>
<dbReference type="GO" id="GO:0005737">
    <property type="term" value="C:cytoplasm"/>
    <property type="evidence" value="ECO:0007669"/>
    <property type="project" value="UniProtKB-SubCell"/>
</dbReference>
<comment type="catalytic activity">
    <reaction evidence="8 9">
        <text>(R)-4'-phosphopantetheine + ATP + H(+) = 3'-dephospho-CoA + diphosphate</text>
        <dbReference type="Rhea" id="RHEA:19801"/>
        <dbReference type="ChEBI" id="CHEBI:15378"/>
        <dbReference type="ChEBI" id="CHEBI:30616"/>
        <dbReference type="ChEBI" id="CHEBI:33019"/>
        <dbReference type="ChEBI" id="CHEBI:57328"/>
        <dbReference type="ChEBI" id="CHEBI:61723"/>
        <dbReference type="EC" id="2.7.7.3"/>
    </reaction>
</comment>
<comment type="function">
    <text evidence="9">Reversibly transfers an adenylyl group from ATP to 4'-phosphopantetheine, yielding dephospho-CoA (dPCoA) and pyrophosphate.</text>
</comment>
<evidence type="ECO:0000256" key="4">
    <source>
        <dbReference type="ARBA" id="ARBA00022741"/>
    </source>
</evidence>
<feature type="site" description="Transition state stabilizer" evidence="9">
    <location>
        <position position="30"/>
    </location>
</feature>
<dbReference type="GO" id="GO:0004595">
    <property type="term" value="F:pantetheine-phosphate adenylyltransferase activity"/>
    <property type="evidence" value="ECO:0007669"/>
    <property type="project" value="UniProtKB-UniRule"/>
</dbReference>
<dbReference type="InterPro" id="IPR001980">
    <property type="entry name" value="PPAT"/>
</dbReference>
<keyword evidence="12" id="KW-1185">Reference proteome</keyword>
<comment type="pathway">
    <text evidence="9">Cofactor biosynthesis; coenzyme A biosynthesis; CoA from (R)-pantothenate: step 4/5.</text>
</comment>
<dbReference type="GO" id="GO:0005524">
    <property type="term" value="F:ATP binding"/>
    <property type="evidence" value="ECO:0007669"/>
    <property type="project" value="UniProtKB-KW"/>
</dbReference>
<keyword evidence="2 9" id="KW-0808">Transferase</keyword>
<evidence type="ECO:0000313" key="11">
    <source>
        <dbReference type="EMBL" id="PRZ43498.1"/>
    </source>
</evidence>
<comment type="subcellular location">
    <subcellularLocation>
        <location evidence="9">Cytoplasm</location>
    </subcellularLocation>
</comment>
<dbReference type="EC" id="2.7.7.3" evidence="9"/>
<evidence type="ECO:0000256" key="2">
    <source>
        <dbReference type="ARBA" id="ARBA00022679"/>
    </source>
</evidence>
<dbReference type="GO" id="GO:0015937">
    <property type="term" value="P:coenzyme A biosynthetic process"/>
    <property type="evidence" value="ECO:0007669"/>
    <property type="project" value="UniProtKB-UniRule"/>
</dbReference>
<comment type="subunit">
    <text evidence="9">Homohexamer.</text>
</comment>
<evidence type="ECO:0000313" key="12">
    <source>
        <dbReference type="Proteomes" id="UP000237752"/>
    </source>
</evidence>
<feature type="binding site" evidence="9">
    <location>
        <begin position="135"/>
        <end position="141"/>
    </location>
    <ligand>
        <name>ATP</name>
        <dbReference type="ChEBI" id="CHEBI:30616"/>
    </ligand>
</feature>
<feature type="binding site" evidence="9">
    <location>
        <begin position="22"/>
        <end position="23"/>
    </location>
    <ligand>
        <name>ATP</name>
        <dbReference type="ChEBI" id="CHEBI:30616"/>
    </ligand>
</feature>
<dbReference type="NCBIfam" id="TIGR01510">
    <property type="entry name" value="coaD_prev_kdtB"/>
    <property type="match status" value="1"/>
</dbReference>
<name>A0A2T1A581_9ACTN</name>
<gene>
    <name evidence="9" type="primary">coaD</name>
    <name evidence="11" type="ORF">CLV47_102186</name>
</gene>
<dbReference type="CDD" id="cd02163">
    <property type="entry name" value="PPAT"/>
    <property type="match status" value="1"/>
</dbReference>
<dbReference type="PRINTS" id="PR01020">
    <property type="entry name" value="LPSBIOSNTHSS"/>
</dbReference>
<dbReference type="Pfam" id="PF01467">
    <property type="entry name" value="CTP_transf_like"/>
    <property type="match status" value="1"/>
</dbReference>
<dbReference type="PANTHER" id="PTHR21342:SF1">
    <property type="entry name" value="PHOSPHOPANTETHEINE ADENYLYLTRANSFERASE"/>
    <property type="match status" value="1"/>
</dbReference>
<keyword evidence="6 9" id="KW-0460">Magnesium</keyword>
<evidence type="ECO:0000256" key="9">
    <source>
        <dbReference type="HAMAP-Rule" id="MF_00151"/>
    </source>
</evidence>
<feature type="binding site" evidence="9">
    <location>
        <begin position="101"/>
        <end position="103"/>
    </location>
    <ligand>
        <name>ATP</name>
        <dbReference type="ChEBI" id="CHEBI:30616"/>
    </ligand>
</feature>
<evidence type="ECO:0000259" key="10">
    <source>
        <dbReference type="Pfam" id="PF01467"/>
    </source>
</evidence>
<keyword evidence="3 9" id="KW-0548">Nucleotidyltransferase</keyword>
<dbReference type="Gene3D" id="3.40.50.620">
    <property type="entry name" value="HUPs"/>
    <property type="match status" value="1"/>
</dbReference>
<dbReference type="NCBIfam" id="TIGR00125">
    <property type="entry name" value="cyt_tran_rel"/>
    <property type="match status" value="1"/>
</dbReference>
<dbReference type="RefSeq" id="WP_238145208.1">
    <property type="nucleotide sequence ID" value="NZ_PVUE01000002.1"/>
</dbReference>
<dbReference type="EMBL" id="PVUE01000002">
    <property type="protein sequence ID" value="PRZ43498.1"/>
    <property type="molecule type" value="Genomic_DNA"/>
</dbReference>
<proteinExistence type="inferred from homology"/>
<evidence type="ECO:0000256" key="6">
    <source>
        <dbReference type="ARBA" id="ARBA00022842"/>
    </source>
</evidence>
<comment type="cofactor">
    <cofactor evidence="9">
        <name>Mg(2+)</name>
        <dbReference type="ChEBI" id="CHEBI:18420"/>
    </cofactor>
</comment>
<dbReference type="PANTHER" id="PTHR21342">
    <property type="entry name" value="PHOSPHOPANTETHEINE ADENYLYLTRANSFERASE"/>
    <property type="match status" value="1"/>
</dbReference>
<evidence type="ECO:0000256" key="5">
    <source>
        <dbReference type="ARBA" id="ARBA00022840"/>
    </source>
</evidence>
<dbReference type="AlphaFoldDB" id="A0A2T1A581"/>
<feature type="domain" description="Cytidyltransferase-like" evidence="10">
    <location>
        <begin position="19"/>
        <end position="145"/>
    </location>
</feature>
<sequence length="175" mass="19341">MSTQQNPITVTNITRRVACPGSFDPLTNGHLDIFTRASEVFDEVYALVTVNPSKKTMFSLEERMKLIQESTAHLPNVRVDSISSLLVDYCRANDIKAICKGLRVATDFDYEIQMAQMNHKIAGVETLFLAANPQHSYLSSSLIKEVAKYGGDVKDMLPAPAYAALMTRLAEQSAP</sequence>
<keyword evidence="7 9" id="KW-0173">Coenzyme A biosynthesis</keyword>
<dbReference type="Proteomes" id="UP000237752">
    <property type="component" value="Unassembled WGS sequence"/>
</dbReference>
<feature type="binding site" evidence="9">
    <location>
        <position position="86"/>
    </location>
    <ligand>
        <name>substrate</name>
    </ligand>
</feature>
<keyword evidence="4 9" id="KW-0547">Nucleotide-binding</keyword>
<evidence type="ECO:0000256" key="8">
    <source>
        <dbReference type="ARBA" id="ARBA00029346"/>
    </source>
</evidence>
<keyword evidence="5 9" id="KW-0067">ATP-binding</keyword>
<evidence type="ECO:0000256" key="3">
    <source>
        <dbReference type="ARBA" id="ARBA00022695"/>
    </source>
</evidence>
<dbReference type="InterPro" id="IPR004821">
    <property type="entry name" value="Cyt_trans-like"/>
</dbReference>
<dbReference type="UniPathway" id="UPA00241">
    <property type="reaction ID" value="UER00355"/>
</dbReference>
<comment type="caution">
    <text evidence="11">The sequence shown here is derived from an EMBL/GenBank/DDBJ whole genome shotgun (WGS) entry which is preliminary data.</text>
</comment>
<reference evidence="11 12" key="1">
    <citation type="submission" date="2018-03" db="EMBL/GenBank/DDBJ databases">
        <title>Genomic Encyclopedia of Archaeal and Bacterial Type Strains, Phase II (KMG-II): from individual species to whole genera.</title>
        <authorList>
            <person name="Goeker M."/>
        </authorList>
    </citation>
    <scope>NUCLEOTIDE SEQUENCE [LARGE SCALE GENOMIC DNA]</scope>
    <source>
        <strain evidence="11 12">DSM 100065</strain>
    </source>
</reference>
<dbReference type="SUPFAM" id="SSF52374">
    <property type="entry name" value="Nucleotidylyl transferase"/>
    <property type="match status" value="1"/>
</dbReference>
<protein>
    <recommendedName>
        <fullName evidence="9">Phosphopantetheine adenylyltransferase</fullName>
        <ecNumber evidence="9">2.7.7.3</ecNumber>
    </recommendedName>
    <alternativeName>
        <fullName evidence="9">Dephospho-CoA pyrophosphorylase</fullName>
    </alternativeName>
    <alternativeName>
        <fullName evidence="9">Pantetheine-phosphate adenylyltransferase</fullName>
        <shortName evidence="9">PPAT</shortName>
    </alternativeName>
</protein>
<feature type="binding site" evidence="9">
    <location>
        <position position="111"/>
    </location>
    <ligand>
        <name>ATP</name>
        <dbReference type="ChEBI" id="CHEBI:30616"/>
    </ligand>
</feature>
<evidence type="ECO:0000256" key="7">
    <source>
        <dbReference type="ARBA" id="ARBA00022993"/>
    </source>
</evidence>